<feature type="transmembrane region" description="Helical" evidence="1">
    <location>
        <begin position="163"/>
        <end position="183"/>
    </location>
</feature>
<feature type="transmembrane region" description="Helical" evidence="1">
    <location>
        <begin position="131"/>
        <end position="151"/>
    </location>
</feature>
<reference evidence="3 4" key="1">
    <citation type="journal article" date="2014" name="Genome Biol. Evol.">
        <title>Comparative Genomics of the Campylobacter lari Group.</title>
        <authorList>
            <person name="Miller W.G."/>
            <person name="Yee E."/>
            <person name="Chapman M.H."/>
            <person name="Smith T.P."/>
            <person name="Bono J.L."/>
            <person name="Huynh S."/>
            <person name="Parker C.T."/>
            <person name="Vandamme P."/>
            <person name="Luong K."/>
            <person name="Korlach J."/>
        </authorList>
    </citation>
    <scope>NUCLEOTIDE SEQUENCE [LARGE SCALE GENOMIC DNA]</scope>
    <source>
        <strain evidence="3 4">NCTC 12927</strain>
    </source>
</reference>
<protein>
    <submittedName>
        <fullName evidence="3">Putative membrane protein (DsbD domain)</fullName>
    </submittedName>
</protein>
<dbReference type="Pfam" id="PF13386">
    <property type="entry name" value="DsbD_2"/>
    <property type="match status" value="1"/>
</dbReference>
<sequence length="220" mass="25194">MSLDFVGLISIAFLSSFGHCYGMCGGFILAYNQLTNQIKLPYFVLIFSYHISRITAYMFLGMFFGYFGSLFSFSEFAKGIMFFCIGIFTIFLAFALIFRGKLLSFLEHSFIFDYFIKKSIKKILHYKSLKGTILLGFLNGFVPCGLVYFYIAFGITSQNMLDATFIMLLFGLSTLPSMIFLAYFSKILSEKFQKISTLISYMLILLYGIYFTYTGFMLTA</sequence>
<evidence type="ECO:0000313" key="3">
    <source>
        <dbReference type="EMBL" id="AJC87356.1"/>
    </source>
</evidence>
<keyword evidence="1" id="KW-0812">Transmembrane</keyword>
<dbReference type="PANTHER" id="PTHR42208">
    <property type="entry name" value="HEAVY METAL TRANSPORTER-RELATED"/>
    <property type="match status" value="1"/>
</dbReference>
<dbReference type="HOGENOM" id="CLU_032635_1_0_7"/>
<feature type="transmembrane region" description="Helical" evidence="1">
    <location>
        <begin position="6"/>
        <end position="30"/>
    </location>
</feature>
<gene>
    <name evidence="3" type="ORF">CINS_0357</name>
</gene>
<feature type="domain" description="Urease accessory protein UreH-like transmembrane" evidence="2">
    <location>
        <begin position="9"/>
        <end position="210"/>
    </location>
</feature>
<dbReference type="RefSeq" id="WP_039649348.1">
    <property type="nucleotide sequence ID" value="NZ_CP007770.1"/>
</dbReference>
<feature type="transmembrane region" description="Helical" evidence="1">
    <location>
        <begin position="79"/>
        <end position="98"/>
    </location>
</feature>
<name>A0A0A8H009_9BACT</name>
<dbReference type="EMBL" id="CP007770">
    <property type="protein sequence ID" value="AJC87356.1"/>
    <property type="molecule type" value="Genomic_DNA"/>
</dbReference>
<feature type="transmembrane region" description="Helical" evidence="1">
    <location>
        <begin position="195"/>
        <end position="213"/>
    </location>
</feature>
<evidence type="ECO:0000313" key="4">
    <source>
        <dbReference type="Proteomes" id="UP000031163"/>
    </source>
</evidence>
<dbReference type="Proteomes" id="UP000031163">
    <property type="component" value="Chromosome"/>
</dbReference>
<accession>A0A0A8H009</accession>
<proteinExistence type="predicted"/>
<dbReference type="InterPro" id="IPR039447">
    <property type="entry name" value="UreH-like_TM_dom"/>
</dbReference>
<evidence type="ECO:0000259" key="2">
    <source>
        <dbReference type="Pfam" id="PF13386"/>
    </source>
</evidence>
<dbReference type="GeneID" id="74431172"/>
<dbReference type="KEGG" id="cis:CINS_0357"/>
<keyword evidence="1" id="KW-1133">Transmembrane helix</keyword>
<feature type="transmembrane region" description="Helical" evidence="1">
    <location>
        <begin position="42"/>
        <end position="67"/>
    </location>
</feature>
<dbReference type="STRING" id="1031564.CINS_0357"/>
<keyword evidence="1" id="KW-0472">Membrane</keyword>
<dbReference type="AlphaFoldDB" id="A0A0A8H009"/>
<dbReference type="PANTHER" id="PTHR42208:SF1">
    <property type="entry name" value="HEAVY METAL TRANSPORTER"/>
    <property type="match status" value="1"/>
</dbReference>
<evidence type="ECO:0000256" key="1">
    <source>
        <dbReference type="SAM" id="Phobius"/>
    </source>
</evidence>
<organism evidence="3 4">
    <name type="scientific">Campylobacter insulaenigrae NCTC 12927</name>
    <dbReference type="NCBI Taxonomy" id="1031564"/>
    <lineage>
        <taxon>Bacteria</taxon>
        <taxon>Pseudomonadati</taxon>
        <taxon>Campylobacterota</taxon>
        <taxon>Epsilonproteobacteria</taxon>
        <taxon>Campylobacterales</taxon>
        <taxon>Campylobacteraceae</taxon>
        <taxon>Campylobacter</taxon>
    </lineage>
</organism>